<feature type="domain" description="Succinylglutamate desuccinylase/Aspartoacylase catalytic" evidence="8">
    <location>
        <begin position="63"/>
        <end position="254"/>
    </location>
</feature>
<dbReference type="PIRSF" id="PIRSF017020">
    <property type="entry name" value="AstE"/>
    <property type="match status" value="1"/>
</dbReference>
<feature type="domain" description="AstE/AspA barrel-sandwich hybrid" evidence="7">
    <location>
        <begin position="269"/>
        <end position="342"/>
    </location>
</feature>
<keyword evidence="2 5" id="KW-0479">Metal-binding</keyword>
<name>W1RTY6_9GAMM</name>
<evidence type="ECO:0000259" key="7">
    <source>
        <dbReference type="Pfam" id="PF04952"/>
    </source>
</evidence>
<sequence length="351" mass="38847">MIRPYLTLYLVETMTILNNDFLAATLANQDKMAPFQFEFPSGTGFVEGTGILRLEPKQDASISLVLSVGVHGNETGPIELVNQLVMSILDGRISLSVRLLVLIGNPVAANKATRFCEVNLNRLFSGAWKNYDGFEAKRAQRLEKAISDFYSQAKEGATQTRLHYDLHTAIRGSMHEKFVVYPFVENAIYNQQQLAFLAASGIDAVLLSHQSTTTFSYYSYATHGAHAFTVELGKVQPFGENDLSNFAALEDSLSLLLENGVLAQASMSEMRIFTVLDSLVKDDDSYKLGIEADVKNFTQFEQGYRLAYSEKSEYLVQQTGDAIVFPNTNLPIGQRAGLMVRPVALGDLKLN</sequence>
<comment type="pathway">
    <text evidence="5">Amino-acid degradation; L-arginine degradation via AST pathway; L-glutamate and succinate from L-arginine: step 5/5.</text>
</comment>
<dbReference type="STRING" id="1208321.D104_15030"/>
<keyword evidence="4 5" id="KW-0862">Zinc</keyword>
<keyword evidence="1 5" id="KW-0056">Arginine metabolism</keyword>
<dbReference type="Pfam" id="PF24827">
    <property type="entry name" value="AstE_AspA_cat"/>
    <property type="match status" value="1"/>
</dbReference>
<dbReference type="Proteomes" id="UP000018857">
    <property type="component" value="Unassembled WGS sequence"/>
</dbReference>
<organism evidence="9 10">
    <name type="scientific">Marinomonas profundimaris</name>
    <dbReference type="NCBI Taxonomy" id="1208321"/>
    <lineage>
        <taxon>Bacteria</taxon>
        <taxon>Pseudomonadati</taxon>
        <taxon>Pseudomonadota</taxon>
        <taxon>Gammaproteobacteria</taxon>
        <taxon>Oceanospirillales</taxon>
        <taxon>Oceanospirillaceae</taxon>
        <taxon>Marinomonas</taxon>
    </lineage>
</organism>
<dbReference type="InterPro" id="IPR055438">
    <property type="entry name" value="AstE_AspA_cat"/>
</dbReference>
<evidence type="ECO:0000313" key="9">
    <source>
        <dbReference type="EMBL" id="ETI58298.1"/>
    </source>
</evidence>
<keyword evidence="10" id="KW-1185">Reference proteome</keyword>
<dbReference type="GO" id="GO:0019545">
    <property type="term" value="P:L-arginine catabolic process to succinate"/>
    <property type="evidence" value="ECO:0007669"/>
    <property type="project" value="UniProtKB-UniRule"/>
</dbReference>
<evidence type="ECO:0000256" key="4">
    <source>
        <dbReference type="ARBA" id="ARBA00022833"/>
    </source>
</evidence>
<feature type="binding site" evidence="5">
    <location>
        <position position="74"/>
    </location>
    <ligand>
        <name>Zn(2+)</name>
        <dbReference type="ChEBI" id="CHEBI:29105"/>
    </ligand>
</feature>
<dbReference type="Pfam" id="PF04952">
    <property type="entry name" value="AstE_AspA_hybrid"/>
    <property type="match status" value="1"/>
</dbReference>
<protein>
    <recommendedName>
        <fullName evidence="5 6">Succinylglutamate desuccinylase</fullName>
        <ecNumber evidence="5 6">3.5.1.96</ecNumber>
    </recommendedName>
</protein>
<dbReference type="GO" id="GO:0009017">
    <property type="term" value="F:succinylglutamate desuccinylase activity"/>
    <property type="evidence" value="ECO:0007669"/>
    <property type="project" value="UniProtKB-UniRule"/>
</dbReference>
<dbReference type="NCBIfam" id="TIGR03242">
    <property type="entry name" value="arg_catab_astE"/>
    <property type="match status" value="1"/>
</dbReference>
<evidence type="ECO:0000256" key="2">
    <source>
        <dbReference type="ARBA" id="ARBA00022723"/>
    </source>
</evidence>
<gene>
    <name evidence="5" type="primary">astE</name>
    <name evidence="9" type="ORF">D104_15030</name>
</gene>
<evidence type="ECO:0000256" key="5">
    <source>
        <dbReference type="HAMAP-Rule" id="MF_00767"/>
    </source>
</evidence>
<dbReference type="GO" id="GO:0016788">
    <property type="term" value="F:hydrolase activity, acting on ester bonds"/>
    <property type="evidence" value="ECO:0007669"/>
    <property type="project" value="UniProtKB-UniRule"/>
</dbReference>
<dbReference type="HAMAP" id="MF_00767">
    <property type="entry name" value="Arg_catab_AstE"/>
    <property type="match status" value="1"/>
</dbReference>
<dbReference type="InterPro" id="IPR050178">
    <property type="entry name" value="AspA/AstE_fam"/>
</dbReference>
<reference evidence="9 10" key="1">
    <citation type="journal article" date="2014" name="Genome Announc.">
        <title>Draft Genome Sequence of Marinomonas sp. Strain D104, a Polycyclic Aromatic Hydrocarbon-Degrading Bacterium from the Deep-Sea Sediment of the Arctic Ocean.</title>
        <authorList>
            <person name="Dong C."/>
            <person name="Bai X."/>
            <person name="Lai Q."/>
            <person name="Xie Y."/>
            <person name="Chen X."/>
            <person name="Shao Z."/>
        </authorList>
    </citation>
    <scope>NUCLEOTIDE SEQUENCE [LARGE SCALE GENOMIC DNA]</scope>
    <source>
        <strain evidence="9 10">D104</strain>
    </source>
</reference>
<dbReference type="AlphaFoldDB" id="W1RTY6"/>
<comment type="caution">
    <text evidence="9">The sequence shown here is derived from an EMBL/GenBank/DDBJ whole genome shotgun (WGS) entry which is preliminary data.</text>
</comment>
<dbReference type="SUPFAM" id="SSF53187">
    <property type="entry name" value="Zn-dependent exopeptidases"/>
    <property type="match status" value="1"/>
</dbReference>
<dbReference type="eggNOG" id="COG2988">
    <property type="taxonomic scope" value="Bacteria"/>
</dbReference>
<dbReference type="NCBIfam" id="NF003706">
    <property type="entry name" value="PRK05324.1"/>
    <property type="match status" value="1"/>
</dbReference>
<feature type="binding site" evidence="5">
    <location>
        <position position="167"/>
    </location>
    <ligand>
        <name>Zn(2+)</name>
        <dbReference type="ChEBI" id="CHEBI:29105"/>
    </ligand>
</feature>
<dbReference type="CDD" id="cd03855">
    <property type="entry name" value="M14_ASTE"/>
    <property type="match status" value="1"/>
</dbReference>
<dbReference type="EC" id="3.5.1.96" evidence="5 6"/>
<dbReference type="PANTHER" id="PTHR15162">
    <property type="entry name" value="ASPARTOACYLASE"/>
    <property type="match status" value="1"/>
</dbReference>
<comment type="catalytic activity">
    <reaction evidence="5">
        <text>N-succinyl-L-glutamate + H2O = L-glutamate + succinate</text>
        <dbReference type="Rhea" id="RHEA:15169"/>
        <dbReference type="ChEBI" id="CHEBI:15377"/>
        <dbReference type="ChEBI" id="CHEBI:29985"/>
        <dbReference type="ChEBI" id="CHEBI:30031"/>
        <dbReference type="ChEBI" id="CHEBI:58763"/>
        <dbReference type="EC" id="3.5.1.96"/>
    </reaction>
</comment>
<keyword evidence="3 5" id="KW-0378">Hydrolase</keyword>
<dbReference type="GO" id="GO:0008270">
    <property type="term" value="F:zinc ion binding"/>
    <property type="evidence" value="ECO:0007669"/>
    <property type="project" value="UniProtKB-UniRule"/>
</dbReference>
<dbReference type="UniPathway" id="UPA00185">
    <property type="reaction ID" value="UER00283"/>
</dbReference>
<dbReference type="Gene3D" id="3.40.630.10">
    <property type="entry name" value="Zn peptidases"/>
    <property type="match status" value="1"/>
</dbReference>
<comment type="function">
    <text evidence="5">Transforms N(2)-succinylglutamate into succinate and glutamate.</text>
</comment>
<evidence type="ECO:0000256" key="1">
    <source>
        <dbReference type="ARBA" id="ARBA00022503"/>
    </source>
</evidence>
<dbReference type="InterPro" id="IPR007036">
    <property type="entry name" value="Aste_AspA_hybrid_dom"/>
</dbReference>
<dbReference type="GO" id="GO:0019544">
    <property type="term" value="P:L-arginine catabolic process to L-glutamate"/>
    <property type="evidence" value="ECO:0007669"/>
    <property type="project" value="UniProtKB-UniRule"/>
</dbReference>
<feature type="binding site" evidence="5">
    <location>
        <position position="71"/>
    </location>
    <ligand>
        <name>Zn(2+)</name>
        <dbReference type="ChEBI" id="CHEBI:29105"/>
    </ligand>
</feature>
<evidence type="ECO:0000256" key="3">
    <source>
        <dbReference type="ARBA" id="ARBA00022801"/>
    </source>
</evidence>
<dbReference type="PANTHER" id="PTHR15162:SF7">
    <property type="entry name" value="SUCCINYLGLUTAMATE DESUCCINYLASE"/>
    <property type="match status" value="1"/>
</dbReference>
<proteinExistence type="inferred from homology"/>
<comment type="similarity">
    <text evidence="5">Belongs to the AspA/AstE family. Succinylglutamate desuccinylase subfamily.</text>
</comment>
<dbReference type="Gene3D" id="2.40.50.630">
    <property type="match status" value="1"/>
</dbReference>
<dbReference type="InterPro" id="IPR016681">
    <property type="entry name" value="SuccinylGlu_desuccinylase"/>
</dbReference>
<evidence type="ECO:0000313" key="10">
    <source>
        <dbReference type="Proteomes" id="UP000018857"/>
    </source>
</evidence>
<evidence type="ECO:0000256" key="6">
    <source>
        <dbReference type="NCBIfam" id="TIGR03242"/>
    </source>
</evidence>
<dbReference type="EMBL" id="AYOZ01000056">
    <property type="protein sequence ID" value="ETI58298.1"/>
    <property type="molecule type" value="Genomic_DNA"/>
</dbReference>
<accession>W1RTY6</accession>
<feature type="active site" evidence="5">
    <location>
        <position position="231"/>
    </location>
</feature>
<dbReference type="PATRIC" id="fig|1208321.3.peg.2990"/>
<comment type="cofactor">
    <cofactor evidence="5">
        <name>Zn(2+)</name>
        <dbReference type="ChEBI" id="CHEBI:29105"/>
    </cofactor>
    <text evidence="5">Binds 1 zinc ion per subunit.</text>
</comment>
<dbReference type="RefSeq" id="WP_024025051.1">
    <property type="nucleotide sequence ID" value="NZ_AYOZ01000056.1"/>
</dbReference>
<evidence type="ECO:0000259" key="8">
    <source>
        <dbReference type="Pfam" id="PF24827"/>
    </source>
</evidence>